<keyword evidence="3" id="KW-1003">Cell membrane</keyword>
<evidence type="ECO:0000256" key="1">
    <source>
        <dbReference type="ARBA" id="ARBA00004117"/>
    </source>
</evidence>
<feature type="compositionally biased region" description="Low complexity" evidence="9">
    <location>
        <begin position="144"/>
        <end position="162"/>
    </location>
</feature>
<feature type="region of interest" description="Disordered" evidence="9">
    <location>
        <begin position="127"/>
        <end position="162"/>
    </location>
</feature>
<dbReference type="OrthoDB" id="8456606at2"/>
<dbReference type="GO" id="GO:0009425">
    <property type="term" value="C:bacterial-type flagellum basal body"/>
    <property type="evidence" value="ECO:0007669"/>
    <property type="project" value="UniProtKB-SubCell"/>
</dbReference>
<evidence type="ECO:0000256" key="6">
    <source>
        <dbReference type="ARBA" id="ARBA00023136"/>
    </source>
</evidence>
<dbReference type="EMBL" id="FTOA01000005">
    <property type="protein sequence ID" value="SIS98447.1"/>
    <property type="molecule type" value="Genomic_DNA"/>
</dbReference>
<evidence type="ECO:0000256" key="3">
    <source>
        <dbReference type="ARBA" id="ARBA00022475"/>
    </source>
</evidence>
<dbReference type="Pfam" id="PF04347">
    <property type="entry name" value="FliO"/>
    <property type="match status" value="1"/>
</dbReference>
<gene>
    <name evidence="11" type="ORF">SAMN05421779_105164</name>
</gene>
<evidence type="ECO:0000313" key="11">
    <source>
        <dbReference type="EMBL" id="SIS98447.1"/>
    </source>
</evidence>
<feature type="transmembrane region" description="Helical" evidence="10">
    <location>
        <begin position="6"/>
        <end position="27"/>
    </location>
</feature>
<proteinExistence type="inferred from homology"/>
<dbReference type="STRING" id="80876.SAMN05421779_105164"/>
<protein>
    <submittedName>
        <fullName evidence="11">Flagellar protein FliO/FliZ</fullName>
    </submittedName>
</protein>
<dbReference type="RefSeq" id="WP_076401092.1">
    <property type="nucleotide sequence ID" value="NZ_FTOA01000005.1"/>
</dbReference>
<comment type="subcellular location">
    <subcellularLocation>
        <location evidence="1">Bacterial flagellum basal body</location>
    </subcellularLocation>
    <subcellularLocation>
        <location evidence="2">Cell membrane</location>
    </subcellularLocation>
</comment>
<dbReference type="InterPro" id="IPR022781">
    <property type="entry name" value="Flagellar_biosynth_FliO"/>
</dbReference>
<dbReference type="InterPro" id="IPR052205">
    <property type="entry name" value="FliO/MopB"/>
</dbReference>
<dbReference type="GO" id="GO:0005886">
    <property type="term" value="C:plasma membrane"/>
    <property type="evidence" value="ECO:0007669"/>
    <property type="project" value="UniProtKB-SubCell"/>
</dbReference>
<dbReference type="PANTHER" id="PTHR38766">
    <property type="entry name" value="FLAGELLAR PROTEIN FLIO"/>
    <property type="match status" value="1"/>
</dbReference>
<dbReference type="PANTHER" id="PTHR38766:SF1">
    <property type="entry name" value="FLAGELLAR PROTEIN FLIO"/>
    <property type="match status" value="1"/>
</dbReference>
<evidence type="ECO:0000256" key="5">
    <source>
        <dbReference type="ARBA" id="ARBA00022989"/>
    </source>
</evidence>
<evidence type="ECO:0000256" key="7">
    <source>
        <dbReference type="ARBA" id="ARBA00023143"/>
    </source>
</evidence>
<keyword evidence="5 10" id="KW-1133">Transmembrane helix</keyword>
<evidence type="ECO:0000313" key="12">
    <source>
        <dbReference type="Proteomes" id="UP000185678"/>
    </source>
</evidence>
<keyword evidence="11" id="KW-0969">Cilium</keyword>
<dbReference type="AlphaFoldDB" id="A0A1N7NJI8"/>
<keyword evidence="11" id="KW-0282">Flagellum</keyword>
<keyword evidence="6 10" id="KW-0472">Membrane</keyword>
<feature type="region of interest" description="Disordered" evidence="9">
    <location>
        <begin position="83"/>
        <end position="114"/>
    </location>
</feature>
<comment type="similarity">
    <text evidence="8">Belongs to the FliO/MopB family.</text>
</comment>
<keyword evidence="12" id="KW-1185">Reference proteome</keyword>
<evidence type="ECO:0000256" key="8">
    <source>
        <dbReference type="ARBA" id="ARBA00037937"/>
    </source>
</evidence>
<dbReference type="GO" id="GO:0044781">
    <property type="term" value="P:bacterial-type flagellum organization"/>
    <property type="evidence" value="ECO:0007669"/>
    <property type="project" value="InterPro"/>
</dbReference>
<keyword evidence="7" id="KW-0975">Bacterial flagellum</keyword>
<accession>A0A1N7NJI8</accession>
<sequence length="162" mass="17600">MDTFALLRLPLALAVVIGLIFLVAFLLRRFGPWGIGDGRKKKRLALIDSQMVDNKRRLVLVRRDGVEHLLLIGGSNDLVVESGIMPPVAKQPQRDKKPQPATKPPEPALSASAPLIADPFAADDDLYEDEAFDVPPLPSRREPSMSGISAASRSSRSPVGSR</sequence>
<evidence type="ECO:0000256" key="4">
    <source>
        <dbReference type="ARBA" id="ARBA00022692"/>
    </source>
</evidence>
<dbReference type="Proteomes" id="UP000185678">
    <property type="component" value="Unassembled WGS sequence"/>
</dbReference>
<keyword evidence="4 10" id="KW-0812">Transmembrane</keyword>
<evidence type="ECO:0000256" key="9">
    <source>
        <dbReference type="SAM" id="MobiDB-lite"/>
    </source>
</evidence>
<keyword evidence="11" id="KW-0966">Cell projection</keyword>
<evidence type="ECO:0000256" key="2">
    <source>
        <dbReference type="ARBA" id="ARBA00004236"/>
    </source>
</evidence>
<name>A0A1N7NJI8_9PROT</name>
<evidence type="ECO:0000256" key="10">
    <source>
        <dbReference type="SAM" id="Phobius"/>
    </source>
</evidence>
<organism evidence="11 12">
    <name type="scientific">Insolitispirillum peregrinum</name>
    <dbReference type="NCBI Taxonomy" id="80876"/>
    <lineage>
        <taxon>Bacteria</taxon>
        <taxon>Pseudomonadati</taxon>
        <taxon>Pseudomonadota</taxon>
        <taxon>Alphaproteobacteria</taxon>
        <taxon>Rhodospirillales</taxon>
        <taxon>Novispirillaceae</taxon>
        <taxon>Insolitispirillum</taxon>
    </lineage>
</organism>
<reference evidence="11 12" key="1">
    <citation type="submission" date="2017-01" db="EMBL/GenBank/DDBJ databases">
        <authorList>
            <person name="Mah S.A."/>
            <person name="Swanson W.J."/>
            <person name="Moy G.W."/>
            <person name="Vacquier V.D."/>
        </authorList>
    </citation>
    <scope>NUCLEOTIDE SEQUENCE [LARGE SCALE GENOMIC DNA]</scope>
    <source>
        <strain evidence="11 12">DSM 11589</strain>
    </source>
</reference>